<organism evidence="3 4">
    <name type="scientific">Morus notabilis</name>
    <dbReference type="NCBI Taxonomy" id="981085"/>
    <lineage>
        <taxon>Eukaryota</taxon>
        <taxon>Viridiplantae</taxon>
        <taxon>Streptophyta</taxon>
        <taxon>Embryophyta</taxon>
        <taxon>Tracheophyta</taxon>
        <taxon>Spermatophyta</taxon>
        <taxon>Magnoliopsida</taxon>
        <taxon>eudicotyledons</taxon>
        <taxon>Gunneridae</taxon>
        <taxon>Pentapetalae</taxon>
        <taxon>rosids</taxon>
        <taxon>fabids</taxon>
        <taxon>Rosales</taxon>
        <taxon>Moraceae</taxon>
        <taxon>Moreae</taxon>
        <taxon>Morus</taxon>
    </lineage>
</organism>
<gene>
    <name evidence="3" type="ORF">L484_010593</name>
</gene>
<dbReference type="EMBL" id="KE343442">
    <property type="protein sequence ID" value="EXB29535.1"/>
    <property type="molecule type" value="Genomic_DNA"/>
</dbReference>
<feature type="transmembrane region" description="Helical" evidence="2">
    <location>
        <begin position="25"/>
        <end position="47"/>
    </location>
</feature>
<dbReference type="PANTHER" id="PTHR34947">
    <property type="entry name" value="TRANSMEMBRANE PROTEIN"/>
    <property type="match status" value="1"/>
</dbReference>
<feature type="region of interest" description="Disordered" evidence="1">
    <location>
        <begin position="108"/>
        <end position="198"/>
    </location>
</feature>
<keyword evidence="4" id="KW-1185">Reference proteome</keyword>
<evidence type="ECO:0000256" key="1">
    <source>
        <dbReference type="SAM" id="MobiDB-lite"/>
    </source>
</evidence>
<feature type="compositionally biased region" description="Acidic residues" evidence="1">
    <location>
        <begin position="175"/>
        <end position="192"/>
    </location>
</feature>
<feature type="compositionally biased region" description="Acidic residues" evidence="1">
    <location>
        <begin position="127"/>
        <end position="166"/>
    </location>
</feature>
<keyword evidence="2" id="KW-0472">Membrane</keyword>
<keyword evidence="2" id="KW-1133">Transmembrane helix</keyword>
<dbReference type="OrthoDB" id="1303733at2759"/>
<evidence type="ECO:0000313" key="4">
    <source>
        <dbReference type="Proteomes" id="UP000030645"/>
    </source>
</evidence>
<dbReference type="KEGG" id="mnt:21393883"/>
<protein>
    <recommendedName>
        <fullName evidence="5">DUF4408 domain-containing protein</fullName>
    </recommendedName>
</protein>
<evidence type="ECO:0000256" key="2">
    <source>
        <dbReference type="SAM" id="Phobius"/>
    </source>
</evidence>
<dbReference type="AlphaFoldDB" id="W9QDS8"/>
<dbReference type="Proteomes" id="UP000030645">
    <property type="component" value="Unassembled WGS sequence"/>
</dbReference>
<dbReference type="eggNOG" id="ENOG502S37Y">
    <property type="taxonomic scope" value="Eukaryota"/>
</dbReference>
<dbReference type="PANTHER" id="PTHR34947:SF4">
    <property type="entry name" value="TRANSMEMBRANE PROTEIN"/>
    <property type="match status" value="1"/>
</dbReference>
<feature type="compositionally biased region" description="Polar residues" evidence="1">
    <location>
        <begin position="108"/>
        <end position="122"/>
    </location>
</feature>
<reference evidence="4" key="1">
    <citation type="submission" date="2013-01" db="EMBL/GenBank/DDBJ databases">
        <title>Draft Genome Sequence of a Mulberry Tree, Morus notabilis C.K. Schneid.</title>
        <authorList>
            <person name="He N."/>
            <person name="Zhao S."/>
        </authorList>
    </citation>
    <scope>NUCLEOTIDE SEQUENCE</scope>
</reference>
<sequence length="225" mass="25682">MDQNQKLLDHAAKIDKYDHFLRRTLQVVISVSLLSLFFFYYPGVFFFPYSLVHTLERKYIFIICNGILAFLAKSSSSRSLYSYSDETVLGGKFSGAVPKLDAIDVVSEEQTLSPESSITSPVGVSFVDEEGKEQETVEDQEADHEEQEEQDNSEDLENENDSDEEDNGRFSSKEEEAEEVEEATESAADEELTISTDELNKKFEEFIRKMKEELRIQAQQQLITA</sequence>
<evidence type="ECO:0000313" key="3">
    <source>
        <dbReference type="EMBL" id="EXB29535.1"/>
    </source>
</evidence>
<evidence type="ECO:0008006" key="5">
    <source>
        <dbReference type="Google" id="ProtNLM"/>
    </source>
</evidence>
<accession>W9QDS8</accession>
<name>W9QDS8_9ROSA</name>
<proteinExistence type="predicted"/>
<keyword evidence="2" id="KW-0812">Transmembrane</keyword>